<keyword evidence="2" id="KW-1133">Transmembrane helix</keyword>
<dbReference type="STRING" id="3750.A0A498KA62"/>
<dbReference type="AlphaFoldDB" id="A0A498KA62"/>
<protein>
    <recommendedName>
        <fullName evidence="3">Smr domain-containing protein</fullName>
    </recommendedName>
</protein>
<dbReference type="Pfam" id="PF08590">
    <property type="entry name" value="DUF1771"/>
    <property type="match status" value="1"/>
</dbReference>
<dbReference type="Gene3D" id="3.30.1370.110">
    <property type="match status" value="1"/>
</dbReference>
<feature type="domain" description="Smr" evidence="3">
    <location>
        <begin position="439"/>
        <end position="513"/>
    </location>
</feature>
<feature type="compositionally biased region" description="Low complexity" evidence="1">
    <location>
        <begin position="120"/>
        <end position="149"/>
    </location>
</feature>
<feature type="region of interest" description="Disordered" evidence="1">
    <location>
        <begin position="191"/>
        <end position="212"/>
    </location>
</feature>
<dbReference type="InterPro" id="IPR036063">
    <property type="entry name" value="Smr_dom_sf"/>
</dbReference>
<dbReference type="InterPro" id="IPR013899">
    <property type="entry name" value="DUF1771"/>
</dbReference>
<keyword evidence="2" id="KW-0472">Membrane</keyword>
<dbReference type="SMART" id="SM01162">
    <property type="entry name" value="DUF1771"/>
    <property type="match status" value="1"/>
</dbReference>
<keyword evidence="5" id="KW-1185">Reference proteome</keyword>
<evidence type="ECO:0000256" key="2">
    <source>
        <dbReference type="SAM" id="Phobius"/>
    </source>
</evidence>
<evidence type="ECO:0000259" key="3">
    <source>
        <dbReference type="PROSITE" id="PS50828"/>
    </source>
</evidence>
<reference evidence="4 5" key="1">
    <citation type="submission" date="2018-10" db="EMBL/GenBank/DDBJ databases">
        <title>A high-quality apple genome assembly.</title>
        <authorList>
            <person name="Hu J."/>
        </authorList>
    </citation>
    <scope>NUCLEOTIDE SEQUENCE [LARGE SCALE GENOMIC DNA]</scope>
    <source>
        <strain evidence="5">cv. HFTH1</strain>
        <tissue evidence="4">Young leaf</tissue>
    </source>
</reference>
<dbReference type="PANTHER" id="PTHR47676">
    <property type="entry name" value="OS01G0225100 PROTEIN"/>
    <property type="match status" value="1"/>
</dbReference>
<feature type="region of interest" description="Disordered" evidence="1">
    <location>
        <begin position="119"/>
        <end position="149"/>
    </location>
</feature>
<dbReference type="InterPro" id="IPR056254">
    <property type="entry name" value="At5g58720/SDE5-like_UBA-like"/>
</dbReference>
<dbReference type="InterPro" id="IPR002625">
    <property type="entry name" value="Smr_dom"/>
</dbReference>
<feature type="transmembrane region" description="Helical" evidence="2">
    <location>
        <begin position="12"/>
        <end position="36"/>
    </location>
</feature>
<dbReference type="SMART" id="SM00463">
    <property type="entry name" value="SMR"/>
    <property type="match status" value="1"/>
</dbReference>
<evidence type="ECO:0000256" key="1">
    <source>
        <dbReference type="SAM" id="MobiDB-lite"/>
    </source>
</evidence>
<keyword evidence="2" id="KW-0812">Transmembrane</keyword>
<dbReference type="InterPro" id="IPR055319">
    <property type="entry name" value="At5g58720-like"/>
</dbReference>
<dbReference type="PROSITE" id="PS50828">
    <property type="entry name" value="SMR"/>
    <property type="match status" value="1"/>
</dbReference>
<dbReference type="Pfam" id="PF01713">
    <property type="entry name" value="Smr"/>
    <property type="match status" value="1"/>
</dbReference>
<dbReference type="Pfam" id="PF24767">
    <property type="entry name" value="UBA_At5g58720"/>
    <property type="match status" value="1"/>
</dbReference>
<dbReference type="Proteomes" id="UP000290289">
    <property type="component" value="Chromosome 3"/>
</dbReference>
<organism evidence="4 5">
    <name type="scientific">Malus domestica</name>
    <name type="common">Apple</name>
    <name type="synonym">Pyrus malus</name>
    <dbReference type="NCBI Taxonomy" id="3750"/>
    <lineage>
        <taxon>Eukaryota</taxon>
        <taxon>Viridiplantae</taxon>
        <taxon>Streptophyta</taxon>
        <taxon>Embryophyta</taxon>
        <taxon>Tracheophyta</taxon>
        <taxon>Spermatophyta</taxon>
        <taxon>Magnoliopsida</taxon>
        <taxon>eudicotyledons</taxon>
        <taxon>Gunneridae</taxon>
        <taxon>Pentapetalae</taxon>
        <taxon>rosids</taxon>
        <taxon>fabids</taxon>
        <taxon>Rosales</taxon>
        <taxon>Rosaceae</taxon>
        <taxon>Amygdaloideae</taxon>
        <taxon>Maleae</taxon>
        <taxon>Malus</taxon>
    </lineage>
</organism>
<proteinExistence type="predicted"/>
<sequence>MPGPHRFPDNGQGLFALLVVVPFYALLFCAVTSPIVGIVTDSSQTLAVSAAAMKHTKRIKKRKSSANPTRVAKEDEEQKVIRALTEVFSSVSLDDAIYAYREADGDANKAAEILERAVAETGSSEEPFTSSTTSGGSDAGSSSGSGSSEGFESGCIQNLVSEKGFRGKQKRVVAAAGTVSTVLGKEYVSSIPRRGPTSSEMSKRKGFGNGGAAGEEEAEQFLCSMLGDESDLSLAVVRDVLCQCEYDVEKALDALLEVSSSYEQSCSRSDYSMFFKEDSRHPFEQSDAVLTNSEAHSPVSPKSTPAELPQKVLESLFNISKSPEYEPKTMNWKNVATKLQSLAPGYNVCTSSAAEAQQDTYVKGDEYHAFRGTAKEHWDSVRSYYQKAATAYSRGAREHAGYLAEQGRIQTKLAQVADERASQEIFKARNKGIENVITIDLHGQHVKQAMKLLKIHLLFGTYAQSVQFLRVITGYGSHDYGKSKLKQSVIELVENEGIQWSEENRGAVLIKLGSHREFSFLDAESDPD</sequence>
<comment type="caution">
    <text evidence="4">The sequence shown here is derived from an EMBL/GenBank/DDBJ whole genome shotgun (WGS) entry which is preliminary data.</text>
</comment>
<gene>
    <name evidence="4" type="ORF">DVH24_038491</name>
</gene>
<dbReference type="PANTHER" id="PTHR47676:SF1">
    <property type="entry name" value="SMR DOMAIN-CONTAINING PROTEIN"/>
    <property type="match status" value="1"/>
</dbReference>
<name>A0A498KA62_MALDO</name>
<accession>A0A498KA62</accession>
<evidence type="ECO:0000313" key="5">
    <source>
        <dbReference type="Proteomes" id="UP000290289"/>
    </source>
</evidence>
<dbReference type="EMBL" id="RDQH01000329">
    <property type="protein sequence ID" value="RXI04217.1"/>
    <property type="molecule type" value="Genomic_DNA"/>
</dbReference>
<dbReference type="SUPFAM" id="SSF160443">
    <property type="entry name" value="SMR domain-like"/>
    <property type="match status" value="1"/>
</dbReference>
<evidence type="ECO:0000313" key="4">
    <source>
        <dbReference type="EMBL" id="RXI04217.1"/>
    </source>
</evidence>